<gene>
    <name evidence="1" type="ORF">HALOF300_03314</name>
</gene>
<proteinExistence type="predicted"/>
<dbReference type="Proteomes" id="UP000419743">
    <property type="component" value="Unassembled WGS sequence"/>
</dbReference>
<evidence type="ECO:0000313" key="2">
    <source>
        <dbReference type="Proteomes" id="UP000419743"/>
    </source>
</evidence>
<evidence type="ECO:0000313" key="1">
    <source>
        <dbReference type="EMBL" id="VZO38553.1"/>
    </source>
</evidence>
<protein>
    <submittedName>
        <fullName evidence="1">Uncharacterized protein</fullName>
    </submittedName>
</protein>
<reference evidence="1 2" key="1">
    <citation type="submission" date="2019-11" db="EMBL/GenBank/DDBJ databases">
        <authorList>
            <person name="Criscuolo A."/>
        </authorList>
    </citation>
    <scope>NUCLEOTIDE SEQUENCE [LARGE SCALE GENOMIC DNA]</scope>
    <source>
        <strain evidence="1">CIP111667</strain>
    </source>
</reference>
<keyword evidence="2" id="KW-1185">Reference proteome</keyword>
<dbReference type="RefSeq" id="WP_156742001.1">
    <property type="nucleotide sequence ID" value="NZ_CACRYJ010000048.1"/>
</dbReference>
<sequence length="110" mass="12259">MHLADPDPLTTAEFVRLLSRELTGRDPRGPAVPDPLMRAALRLRPVRRRLGGTGSESLVFLSHPVRYDTTEATRHLARNGLVCPPFAGYAPVMVDFFRRNLGNDELRAPV</sequence>
<name>A0A7M4DME3_9MICO</name>
<dbReference type="EMBL" id="CACRYJ010000048">
    <property type="protein sequence ID" value="VZO38553.1"/>
    <property type="molecule type" value="Genomic_DNA"/>
</dbReference>
<comment type="caution">
    <text evidence="1">The sequence shown here is derived from an EMBL/GenBank/DDBJ whole genome shotgun (WGS) entry which is preliminary data.</text>
</comment>
<dbReference type="AlphaFoldDB" id="A0A7M4DME3"/>
<accession>A0A7M4DME3</accession>
<organism evidence="1 2">
    <name type="scientific">Occultella aeris</name>
    <dbReference type="NCBI Taxonomy" id="2761496"/>
    <lineage>
        <taxon>Bacteria</taxon>
        <taxon>Bacillati</taxon>
        <taxon>Actinomycetota</taxon>
        <taxon>Actinomycetes</taxon>
        <taxon>Micrococcales</taxon>
        <taxon>Ruaniaceae</taxon>
        <taxon>Occultella</taxon>
    </lineage>
</organism>